<gene>
    <name evidence="3" type="ORF">CHL78_004110</name>
</gene>
<protein>
    <submittedName>
        <fullName evidence="3">Stage III sporulation protein AF</fullName>
    </submittedName>
</protein>
<evidence type="ECO:0000256" key="1">
    <source>
        <dbReference type="SAM" id="MobiDB-lite"/>
    </source>
</evidence>
<dbReference type="EMBL" id="NOJY02000005">
    <property type="protein sequence ID" value="RDY28726.1"/>
    <property type="molecule type" value="Genomic_DNA"/>
</dbReference>
<feature type="transmembrane region" description="Helical" evidence="2">
    <location>
        <begin position="34"/>
        <end position="55"/>
    </location>
</feature>
<organism evidence="3 4">
    <name type="scientific">Romboutsia weinsteinii</name>
    <dbReference type="NCBI Taxonomy" id="2020949"/>
    <lineage>
        <taxon>Bacteria</taxon>
        <taxon>Bacillati</taxon>
        <taxon>Bacillota</taxon>
        <taxon>Clostridia</taxon>
        <taxon>Peptostreptococcales</taxon>
        <taxon>Peptostreptococcaceae</taxon>
        <taxon>Romboutsia</taxon>
    </lineage>
</organism>
<evidence type="ECO:0000256" key="2">
    <source>
        <dbReference type="SAM" id="Phobius"/>
    </source>
</evidence>
<feature type="region of interest" description="Disordered" evidence="1">
    <location>
        <begin position="131"/>
        <end position="171"/>
    </location>
</feature>
<name>A0A371J7T2_9FIRM</name>
<proteinExistence type="predicted"/>
<reference evidence="3 4" key="1">
    <citation type="journal article" date="2017" name="Genome Announc.">
        <title>Draft Genome Sequence of Romboutsia weinsteinii sp. nov. Strain CCRI-19649(T) Isolated from Surface Water.</title>
        <authorList>
            <person name="Maheux A.F."/>
            <person name="Boudreau D.K."/>
            <person name="Berube E."/>
            <person name="Boissinot M."/>
            <person name="Cantin P."/>
            <person name="Raymond F."/>
            <person name="Corbeil J."/>
            <person name="Omar R.F."/>
            <person name="Bergeron M.G."/>
        </authorList>
    </citation>
    <scope>NUCLEOTIDE SEQUENCE [LARGE SCALE GENOMIC DNA]</scope>
    <source>
        <strain evidence="3 4">CCRI-19649</strain>
    </source>
</reference>
<accession>A0A371J7T2</accession>
<dbReference type="Proteomes" id="UP000215694">
    <property type="component" value="Unassembled WGS sequence"/>
</dbReference>
<keyword evidence="2" id="KW-1133">Transmembrane helix</keyword>
<keyword evidence="2" id="KW-0472">Membrane</keyword>
<keyword evidence="4" id="KW-1185">Reference proteome</keyword>
<evidence type="ECO:0000313" key="4">
    <source>
        <dbReference type="Proteomes" id="UP000215694"/>
    </source>
</evidence>
<dbReference type="Pfam" id="PF09581">
    <property type="entry name" value="Spore_III_AF"/>
    <property type="match status" value="1"/>
</dbReference>
<keyword evidence="2" id="KW-0812">Transmembrane</keyword>
<dbReference type="InterPro" id="IPR014245">
    <property type="entry name" value="Spore_III_AF"/>
</dbReference>
<dbReference type="AlphaFoldDB" id="A0A371J7T2"/>
<evidence type="ECO:0000313" key="3">
    <source>
        <dbReference type="EMBL" id="RDY28726.1"/>
    </source>
</evidence>
<comment type="caution">
    <text evidence="3">The sequence shown here is derived from an EMBL/GenBank/DDBJ whole genome shotgun (WGS) entry which is preliminary data.</text>
</comment>
<sequence>MLNDIKVWIVSILIGAFIINIVDMILPSSKIKPYINLVVNFIFVFIVITPVISFFSKDMGLEDTILKYMGEYNKQYVDSNNNLAGQMGKDNLSKGYEDGLKDVLKLKLEEHGYELEDIEFDGSDINNIKIKEKNNSNNEDKKDIQSSKNEKSKQVFKDKESKTEETEHELDLSKEKLKDDLVKILDVSIETIEID</sequence>
<dbReference type="OrthoDB" id="1738919at2"/>
<feature type="transmembrane region" description="Helical" evidence="2">
    <location>
        <begin position="7"/>
        <end position="28"/>
    </location>
</feature>
<dbReference type="RefSeq" id="WP_094366543.1">
    <property type="nucleotide sequence ID" value="NZ_NOJY02000005.1"/>
</dbReference>